<keyword evidence="9" id="KW-0812">Transmembrane</keyword>
<dbReference type="EMBL" id="CP001087">
    <property type="protein sequence ID" value="ACN15517.1"/>
    <property type="molecule type" value="Genomic_DNA"/>
</dbReference>
<dbReference type="SMART" id="SM00065">
    <property type="entry name" value="GAF"/>
    <property type="match status" value="1"/>
</dbReference>
<keyword evidence="12" id="KW-1185">Reference proteome</keyword>
<dbReference type="Gene3D" id="3.30.450.40">
    <property type="match status" value="1"/>
</dbReference>
<dbReference type="InterPro" id="IPR011712">
    <property type="entry name" value="Sig_transdc_His_kin_sub3_dim/P"/>
</dbReference>
<dbReference type="SUPFAM" id="SSF55874">
    <property type="entry name" value="ATPase domain of HSP90 chaperone/DNA topoisomerase II/histidine kinase"/>
    <property type="match status" value="1"/>
</dbReference>
<keyword evidence="9" id="KW-0472">Membrane</keyword>
<dbReference type="GO" id="GO:0016020">
    <property type="term" value="C:membrane"/>
    <property type="evidence" value="ECO:0007669"/>
    <property type="project" value="InterPro"/>
</dbReference>
<evidence type="ECO:0000256" key="7">
    <source>
        <dbReference type="ARBA" id="ARBA00022840"/>
    </source>
</evidence>
<dbReference type="KEGG" id="dat:HRM2_24230"/>
<dbReference type="EC" id="2.7.13.3" evidence="2"/>
<evidence type="ECO:0000256" key="5">
    <source>
        <dbReference type="ARBA" id="ARBA00022741"/>
    </source>
</evidence>
<dbReference type="Pfam" id="PF07730">
    <property type="entry name" value="HisKA_3"/>
    <property type="match status" value="1"/>
</dbReference>
<evidence type="ECO:0000313" key="12">
    <source>
        <dbReference type="Proteomes" id="UP000000442"/>
    </source>
</evidence>
<dbReference type="InterPro" id="IPR003594">
    <property type="entry name" value="HATPase_dom"/>
</dbReference>
<comment type="catalytic activity">
    <reaction evidence="1">
        <text>ATP + protein L-histidine = ADP + protein N-phospho-L-histidine.</text>
        <dbReference type="EC" id="2.7.13.3"/>
    </reaction>
</comment>
<evidence type="ECO:0000313" key="11">
    <source>
        <dbReference type="EMBL" id="ACN15517.1"/>
    </source>
</evidence>
<evidence type="ECO:0000256" key="9">
    <source>
        <dbReference type="SAM" id="Phobius"/>
    </source>
</evidence>
<dbReference type="GO" id="GO:0000155">
    <property type="term" value="F:phosphorelay sensor kinase activity"/>
    <property type="evidence" value="ECO:0007669"/>
    <property type="project" value="InterPro"/>
</dbReference>
<evidence type="ECO:0000256" key="3">
    <source>
        <dbReference type="ARBA" id="ARBA00022553"/>
    </source>
</evidence>
<evidence type="ECO:0000256" key="2">
    <source>
        <dbReference type="ARBA" id="ARBA00012438"/>
    </source>
</evidence>
<accession>C0QFU9</accession>
<dbReference type="Gene3D" id="3.40.50.2300">
    <property type="match status" value="2"/>
</dbReference>
<dbReference type="Pfam" id="PF13185">
    <property type="entry name" value="GAF_2"/>
    <property type="match status" value="1"/>
</dbReference>
<keyword evidence="7" id="KW-0067">ATP-binding</keyword>
<dbReference type="InterPro" id="IPR050482">
    <property type="entry name" value="Sensor_HK_TwoCompSys"/>
</dbReference>
<dbReference type="SMART" id="SM00387">
    <property type="entry name" value="HATPase_c"/>
    <property type="match status" value="1"/>
</dbReference>
<dbReference type="PANTHER" id="PTHR24421">
    <property type="entry name" value="NITRATE/NITRITE SENSOR PROTEIN NARX-RELATED"/>
    <property type="match status" value="1"/>
</dbReference>
<dbReference type="Gene3D" id="3.30.565.10">
    <property type="entry name" value="Histidine kinase-like ATPase, C-terminal domain"/>
    <property type="match status" value="1"/>
</dbReference>
<dbReference type="HOGENOM" id="CLU_000445_89_20_7"/>
<proteinExistence type="predicted"/>
<feature type="domain" description="Histidine kinase" evidence="10">
    <location>
        <begin position="598"/>
        <end position="796"/>
    </location>
</feature>
<keyword evidence="4" id="KW-0808">Transferase</keyword>
<evidence type="ECO:0000256" key="6">
    <source>
        <dbReference type="ARBA" id="ARBA00022777"/>
    </source>
</evidence>
<dbReference type="CDD" id="cd16917">
    <property type="entry name" value="HATPase_UhpB-NarQ-NarX-like"/>
    <property type="match status" value="1"/>
</dbReference>
<dbReference type="InterPro" id="IPR029016">
    <property type="entry name" value="GAF-like_dom_sf"/>
</dbReference>
<organism evidence="11 12">
    <name type="scientific">Desulforapulum autotrophicum (strain ATCC 43914 / DSM 3382 / VKM B-1955 / HRM2)</name>
    <name type="common">Desulfobacterium autotrophicum</name>
    <dbReference type="NCBI Taxonomy" id="177437"/>
    <lineage>
        <taxon>Bacteria</taxon>
        <taxon>Pseudomonadati</taxon>
        <taxon>Thermodesulfobacteriota</taxon>
        <taxon>Desulfobacteria</taxon>
        <taxon>Desulfobacterales</taxon>
        <taxon>Desulfobacteraceae</taxon>
        <taxon>Desulforapulum</taxon>
    </lineage>
</organism>
<name>C0QFU9_DESAH</name>
<evidence type="ECO:0000259" key="10">
    <source>
        <dbReference type="PROSITE" id="PS50109"/>
    </source>
</evidence>
<dbReference type="GO" id="GO:0005524">
    <property type="term" value="F:ATP binding"/>
    <property type="evidence" value="ECO:0007669"/>
    <property type="project" value="UniProtKB-KW"/>
</dbReference>
<evidence type="ECO:0000256" key="8">
    <source>
        <dbReference type="ARBA" id="ARBA00023012"/>
    </source>
</evidence>
<dbReference type="InterPro" id="IPR005467">
    <property type="entry name" value="His_kinase_dom"/>
</dbReference>
<dbReference type="STRING" id="177437.HRM2_24230"/>
<dbReference type="InterPro" id="IPR036890">
    <property type="entry name" value="HATPase_C_sf"/>
</dbReference>
<dbReference type="AlphaFoldDB" id="C0QFU9"/>
<dbReference type="eggNOG" id="COG2984">
    <property type="taxonomic scope" value="Bacteria"/>
</dbReference>
<keyword evidence="9" id="KW-1133">Transmembrane helix</keyword>
<dbReference type="PANTHER" id="PTHR24421:SF10">
    <property type="entry name" value="NITRATE_NITRITE SENSOR PROTEIN NARQ"/>
    <property type="match status" value="1"/>
</dbReference>
<dbReference type="PROSITE" id="PS50109">
    <property type="entry name" value="HIS_KIN"/>
    <property type="match status" value="1"/>
</dbReference>
<dbReference type="OrthoDB" id="5442910at2"/>
<keyword evidence="8" id="KW-0902">Two-component regulatory system</keyword>
<keyword evidence="5" id="KW-0547">Nucleotide-binding</keyword>
<dbReference type="Gene3D" id="1.20.5.1930">
    <property type="match status" value="1"/>
</dbReference>
<dbReference type="Proteomes" id="UP000000442">
    <property type="component" value="Chromosome"/>
</dbReference>
<dbReference type="Pfam" id="PF02518">
    <property type="entry name" value="HATPase_c"/>
    <property type="match status" value="1"/>
</dbReference>
<sequence length="798" mass="90621">MEWFDRKCFSMVMVVVSIFLANIGVTHFKKIILAWVVLILTSSAALSADLPNKNILILHSFHKGHTWDDSISKGIDETLASQKNLEMDTNIYYEYMDVERVQGSVHILSLYEFFRKKYAQIRFDVIIATDDSAFRFLMDYQKKLFPKTPVVFCGVNYFEEFEMFGYEQFTGVVERIDIIQTVETALGLHPKTRELLVVVDRTDTSIAIIKTFIRNFKHFRDPTMFHFIGAQTSEELRQRLAALQPGTVVLFVNFTVDKTGKKISMGDGFKKIIQDCPVPVYSFWDSYLGNGVLGGKMSSGSAHGRMAAKIALRILNGELASTIPIFKESLNRHMFDYKLMQRFNIPKEKLPSGTQLVNIPFSFYATYKKLVLSVVASIAGLSLVILALVVNTFKRKRVEKTLNYYTNQLNLLHRIDRAILAGKFSHEITWEVLQHVRDLNACRWASVVLFDFKKQTATLAEVNSDSGVRALTSSSFPISEFNPGILNQGRRVTVNCKNLSASSFVALTFPDDRINHFTCIPLISNGKLIGSLNLSEATRSYPHMVEIDIFEEVAASLAVAIQSVNLQKSEKRYHRDLERLSAKVFEMQEATCRKISFELHDEIGQALTAANINLAAIKKLILPDPQQRLPGLVNDTQAIINRLTEQAHDLSLNLWPPMLRDFGLESTIQWYLRRIGEKVNIQLIFDGSDFPERPAQEIETTLYRLVQEALNNVLKHAQATRVDISITQKQNGMIFFMVEDNGQGFDLETTLSDETMNDRLGILGMRERIAILGGKLDIWSSLDKGTCVSAEIPWQERK</sequence>
<keyword evidence="6" id="KW-0418">Kinase</keyword>
<gene>
    <name evidence="11" type="ordered locus">HRM2_24230</name>
</gene>
<dbReference type="eggNOG" id="COG4585">
    <property type="taxonomic scope" value="Bacteria"/>
</dbReference>
<dbReference type="GO" id="GO:0046983">
    <property type="term" value="F:protein dimerization activity"/>
    <property type="evidence" value="ECO:0007669"/>
    <property type="project" value="InterPro"/>
</dbReference>
<dbReference type="InterPro" id="IPR003018">
    <property type="entry name" value="GAF"/>
</dbReference>
<evidence type="ECO:0000256" key="4">
    <source>
        <dbReference type="ARBA" id="ARBA00022679"/>
    </source>
</evidence>
<keyword evidence="3" id="KW-0597">Phosphoprotein</keyword>
<protein>
    <recommendedName>
        <fullName evidence="2">histidine kinase</fullName>
        <ecNumber evidence="2">2.7.13.3</ecNumber>
    </recommendedName>
</protein>
<reference evidence="11 12" key="1">
    <citation type="journal article" date="2009" name="Environ. Microbiol.">
        <title>Genome sequence of Desulfobacterium autotrophicum HRM2, a marine sulfate reducer oxidizing organic carbon completely to carbon dioxide.</title>
        <authorList>
            <person name="Strittmatter A.W."/>
            <person name="Liesegang H."/>
            <person name="Rabus R."/>
            <person name="Decker I."/>
            <person name="Amann J."/>
            <person name="Andres S."/>
            <person name="Henne A."/>
            <person name="Fricke W.F."/>
            <person name="Martinez-Arias R."/>
            <person name="Bartels D."/>
            <person name="Goesmann A."/>
            <person name="Krause L."/>
            <person name="Puehler A."/>
            <person name="Klenk H.P."/>
            <person name="Richter M."/>
            <person name="Schuler M."/>
            <person name="Gloeckner F.O."/>
            <person name="Meyerdierks A."/>
            <person name="Gottschalk G."/>
            <person name="Amann R."/>
        </authorList>
    </citation>
    <scope>NUCLEOTIDE SEQUENCE [LARGE SCALE GENOMIC DNA]</scope>
    <source>
        <strain evidence="12">ATCC 43914 / DSM 3382 / HRM2</strain>
    </source>
</reference>
<dbReference type="SUPFAM" id="SSF55781">
    <property type="entry name" value="GAF domain-like"/>
    <property type="match status" value="1"/>
</dbReference>
<feature type="transmembrane region" description="Helical" evidence="9">
    <location>
        <begin position="370"/>
        <end position="390"/>
    </location>
</feature>
<dbReference type="eggNOG" id="COG2203">
    <property type="taxonomic scope" value="Bacteria"/>
</dbReference>
<evidence type="ECO:0000256" key="1">
    <source>
        <dbReference type="ARBA" id="ARBA00000085"/>
    </source>
</evidence>